<sequence>MPMRSQQRGIIFPLMAISILVLLGIAGLVVDLGQAYARKSELQNVLDAAALSGAKVLNETGSAEQGQNAAIATYGSNLPALFLTGDAVPLVELSDTYQPFVPGGTEPQYIRVRVDEIQFATWFAHVLPGIGEMLTVGGSALAGPSPPLSLVCDLVPVMVCGDPDAEHFGYSAGAEEEVLKSGAGSDGSEVGPGNFQLLSLGCGTGADCVRGGLAGEYEACTTEGDTMTTEPGNTVGPVAQGLNTRFGIYNGPMRPEDASPDTVTHYDFSSDENFFWHADYEERQADGPHDYPEPEGVPNRRMLAVPIGDCSTTTNGRGEVDVLGIGCFFLTRPAEQGGDQEIYGQFVDECPASGSAAEEPVTDPTSGSTLHKVVLYKDPDSVDS</sequence>
<keyword evidence="2" id="KW-1133">Transmembrane helix</keyword>
<dbReference type="Proteomes" id="UP000199648">
    <property type="component" value="Unassembled WGS sequence"/>
</dbReference>
<feature type="compositionally biased region" description="Basic and acidic residues" evidence="1">
    <location>
        <begin position="375"/>
        <end position="384"/>
    </location>
</feature>
<accession>A0A1G5QG67</accession>
<feature type="transmembrane region" description="Helical" evidence="2">
    <location>
        <begin position="12"/>
        <end position="30"/>
    </location>
</feature>
<evidence type="ECO:0000313" key="4">
    <source>
        <dbReference type="EMBL" id="SCZ60199.1"/>
    </source>
</evidence>
<evidence type="ECO:0000313" key="5">
    <source>
        <dbReference type="Proteomes" id="UP000199648"/>
    </source>
</evidence>
<keyword evidence="2" id="KW-0812">Transmembrane</keyword>
<proteinExistence type="predicted"/>
<feature type="domain" description="Putative Flp pilus-assembly TadG-like N-terminal" evidence="3">
    <location>
        <begin position="14"/>
        <end position="54"/>
    </location>
</feature>
<keyword evidence="5" id="KW-1185">Reference proteome</keyword>
<dbReference type="EMBL" id="FMWD01000005">
    <property type="protein sequence ID" value="SCZ60199.1"/>
    <property type="molecule type" value="Genomic_DNA"/>
</dbReference>
<protein>
    <submittedName>
        <fullName evidence="4">Putative Flp pilus-assembly TadE/G-like</fullName>
    </submittedName>
</protein>
<feature type="region of interest" description="Disordered" evidence="1">
    <location>
        <begin position="352"/>
        <end position="384"/>
    </location>
</feature>
<organism evidence="4 5">
    <name type="scientific">Thiohalomonas denitrificans</name>
    <dbReference type="NCBI Taxonomy" id="415747"/>
    <lineage>
        <taxon>Bacteria</taxon>
        <taxon>Pseudomonadati</taxon>
        <taxon>Pseudomonadota</taxon>
        <taxon>Gammaproteobacteria</taxon>
        <taxon>Thiohalomonadales</taxon>
        <taxon>Thiohalomonadaceae</taxon>
        <taxon>Thiohalomonas</taxon>
    </lineage>
</organism>
<reference evidence="4 5" key="1">
    <citation type="submission" date="2016-10" db="EMBL/GenBank/DDBJ databases">
        <authorList>
            <person name="de Groot N.N."/>
        </authorList>
    </citation>
    <scope>NUCLEOTIDE SEQUENCE [LARGE SCALE GENOMIC DNA]</scope>
    <source>
        <strain evidence="4 5">HLD2</strain>
    </source>
</reference>
<evidence type="ECO:0000256" key="1">
    <source>
        <dbReference type="SAM" id="MobiDB-lite"/>
    </source>
</evidence>
<evidence type="ECO:0000256" key="2">
    <source>
        <dbReference type="SAM" id="Phobius"/>
    </source>
</evidence>
<dbReference type="OrthoDB" id="6350731at2"/>
<dbReference type="InterPro" id="IPR028087">
    <property type="entry name" value="Tad_N"/>
</dbReference>
<dbReference type="STRING" id="415747.SAMN03097708_02005"/>
<dbReference type="AlphaFoldDB" id="A0A1G5QG67"/>
<keyword evidence="2" id="KW-0472">Membrane</keyword>
<evidence type="ECO:0000259" key="3">
    <source>
        <dbReference type="Pfam" id="PF13400"/>
    </source>
</evidence>
<dbReference type="Pfam" id="PF13400">
    <property type="entry name" value="Tad"/>
    <property type="match status" value="1"/>
</dbReference>
<name>A0A1G5QG67_9GAMM</name>
<gene>
    <name evidence="4" type="ORF">SAMN03097708_02005</name>
</gene>